<name>A0A2U1QGY0_ARTAN</name>
<organism evidence="2 3">
    <name type="scientific">Artemisia annua</name>
    <name type="common">Sweet wormwood</name>
    <dbReference type="NCBI Taxonomy" id="35608"/>
    <lineage>
        <taxon>Eukaryota</taxon>
        <taxon>Viridiplantae</taxon>
        <taxon>Streptophyta</taxon>
        <taxon>Embryophyta</taxon>
        <taxon>Tracheophyta</taxon>
        <taxon>Spermatophyta</taxon>
        <taxon>Magnoliopsida</taxon>
        <taxon>eudicotyledons</taxon>
        <taxon>Gunneridae</taxon>
        <taxon>Pentapetalae</taxon>
        <taxon>asterids</taxon>
        <taxon>campanulids</taxon>
        <taxon>Asterales</taxon>
        <taxon>Asteraceae</taxon>
        <taxon>Asteroideae</taxon>
        <taxon>Anthemideae</taxon>
        <taxon>Artemisiinae</taxon>
        <taxon>Artemisia</taxon>
    </lineage>
</organism>
<comment type="similarity">
    <text evidence="1">Belongs to the UDP-glycosyltransferase family.</text>
</comment>
<dbReference type="PANTHER" id="PTHR48047">
    <property type="entry name" value="GLYCOSYLTRANSFERASE"/>
    <property type="match status" value="1"/>
</dbReference>
<sequence length="131" mass="13949">MGSKWRPSWGGKTTCGLGSVRGCTIEVLSSETGHQFSILSDRAVGSFLTNCGWNSVMEGLNAGMTMLTWPIGSFQFVNSKLLVDDLGVAKQVCEGGGADSVPESMQLASLLQKSVNGCTRERLKMKNLSQG</sequence>
<proteinExistence type="inferred from homology"/>
<dbReference type="PANTHER" id="PTHR48047:SF8">
    <property type="entry name" value="FLAVONOL 3-O-GLUCOSYLTRANSFERASE UGT89B1"/>
    <property type="match status" value="1"/>
</dbReference>
<keyword evidence="2" id="KW-0808">Transferase</keyword>
<dbReference type="EMBL" id="PKPP01000134">
    <property type="protein sequence ID" value="PWA97254.1"/>
    <property type="molecule type" value="Genomic_DNA"/>
</dbReference>
<accession>A0A2U1QGY0</accession>
<evidence type="ECO:0000256" key="1">
    <source>
        <dbReference type="ARBA" id="ARBA00009995"/>
    </source>
</evidence>
<dbReference type="Proteomes" id="UP000245207">
    <property type="component" value="Unassembled WGS sequence"/>
</dbReference>
<gene>
    <name evidence="2" type="ORF">CTI12_AA031140</name>
</gene>
<dbReference type="OrthoDB" id="5835829at2759"/>
<dbReference type="AlphaFoldDB" id="A0A2U1QGY0"/>
<reference evidence="2 3" key="1">
    <citation type="journal article" date="2018" name="Mol. Plant">
        <title>The genome of Artemisia annua provides insight into the evolution of Asteraceae family and artemisinin biosynthesis.</title>
        <authorList>
            <person name="Shen Q."/>
            <person name="Zhang L."/>
            <person name="Liao Z."/>
            <person name="Wang S."/>
            <person name="Yan T."/>
            <person name="Shi P."/>
            <person name="Liu M."/>
            <person name="Fu X."/>
            <person name="Pan Q."/>
            <person name="Wang Y."/>
            <person name="Lv Z."/>
            <person name="Lu X."/>
            <person name="Zhang F."/>
            <person name="Jiang W."/>
            <person name="Ma Y."/>
            <person name="Chen M."/>
            <person name="Hao X."/>
            <person name="Li L."/>
            <person name="Tang Y."/>
            <person name="Lv G."/>
            <person name="Zhou Y."/>
            <person name="Sun X."/>
            <person name="Brodelius P.E."/>
            <person name="Rose J.K.C."/>
            <person name="Tang K."/>
        </authorList>
    </citation>
    <scope>NUCLEOTIDE SEQUENCE [LARGE SCALE GENOMIC DNA]</scope>
    <source>
        <strain evidence="3">cv. Huhao1</strain>
        <tissue evidence="2">Leaf</tissue>
    </source>
</reference>
<dbReference type="STRING" id="35608.A0A2U1QGY0"/>
<comment type="caution">
    <text evidence="2">The sequence shown here is derived from an EMBL/GenBank/DDBJ whole genome shotgun (WGS) entry which is preliminary data.</text>
</comment>
<dbReference type="SUPFAM" id="SSF53756">
    <property type="entry name" value="UDP-Glycosyltransferase/glycogen phosphorylase"/>
    <property type="match status" value="1"/>
</dbReference>
<protein>
    <submittedName>
        <fullName evidence="2">UDP-glucuronosyl/UDP-glucosyltransferase</fullName>
    </submittedName>
</protein>
<dbReference type="GO" id="GO:0035251">
    <property type="term" value="F:UDP-glucosyltransferase activity"/>
    <property type="evidence" value="ECO:0007669"/>
    <property type="project" value="TreeGrafter"/>
</dbReference>
<keyword evidence="3" id="KW-1185">Reference proteome</keyword>
<evidence type="ECO:0000313" key="2">
    <source>
        <dbReference type="EMBL" id="PWA97254.1"/>
    </source>
</evidence>
<evidence type="ECO:0000313" key="3">
    <source>
        <dbReference type="Proteomes" id="UP000245207"/>
    </source>
</evidence>
<dbReference type="Gene3D" id="3.40.50.2000">
    <property type="entry name" value="Glycogen Phosphorylase B"/>
    <property type="match status" value="1"/>
</dbReference>